<keyword evidence="4" id="KW-0378">Hydrolase</keyword>
<dbReference type="Proteomes" id="UP001427805">
    <property type="component" value="Unassembled WGS sequence"/>
</dbReference>
<feature type="transmembrane region" description="Helical" evidence="1">
    <location>
        <begin position="515"/>
        <end position="539"/>
    </location>
</feature>
<dbReference type="RefSeq" id="WP_346245740.1">
    <property type="nucleotide sequence ID" value="NZ_JBDIZK010000003.1"/>
</dbReference>
<dbReference type="GO" id="GO:0016787">
    <property type="term" value="F:hydrolase activity"/>
    <property type="evidence" value="ECO:0007669"/>
    <property type="project" value="UniProtKB-KW"/>
</dbReference>
<dbReference type="PANTHER" id="PTHR46825:SF9">
    <property type="entry name" value="BETA-LACTAMASE-RELATED DOMAIN-CONTAINING PROTEIN"/>
    <property type="match status" value="1"/>
</dbReference>
<feature type="domain" description="Beta-lactamase-related" evidence="3">
    <location>
        <begin position="71"/>
        <end position="380"/>
    </location>
</feature>
<evidence type="ECO:0000259" key="3">
    <source>
        <dbReference type="Pfam" id="PF00144"/>
    </source>
</evidence>
<reference evidence="4 5" key="1">
    <citation type="submission" date="2024-05" db="EMBL/GenBank/DDBJ databases">
        <title>Sphingomonas sp. HF-S3 16S ribosomal RNA gene Genome sequencing and assembly.</title>
        <authorList>
            <person name="Lee H."/>
        </authorList>
    </citation>
    <scope>NUCLEOTIDE SEQUENCE [LARGE SCALE GENOMIC DNA]</scope>
    <source>
        <strain evidence="4 5">HF-S3</strain>
    </source>
</reference>
<evidence type="ECO:0000313" key="5">
    <source>
        <dbReference type="Proteomes" id="UP001427805"/>
    </source>
</evidence>
<dbReference type="Pfam" id="PF00144">
    <property type="entry name" value="Beta-lactamase"/>
    <property type="match status" value="1"/>
</dbReference>
<dbReference type="SUPFAM" id="SSF56601">
    <property type="entry name" value="beta-lactamase/transpeptidase-like"/>
    <property type="match status" value="1"/>
</dbReference>
<keyword evidence="2" id="KW-0732">Signal</keyword>
<feature type="transmembrane region" description="Helical" evidence="1">
    <location>
        <begin position="594"/>
        <end position="615"/>
    </location>
</feature>
<evidence type="ECO:0000256" key="2">
    <source>
        <dbReference type="SAM" id="SignalP"/>
    </source>
</evidence>
<keyword evidence="5" id="KW-1185">Reference proteome</keyword>
<dbReference type="InterPro" id="IPR012338">
    <property type="entry name" value="Beta-lactam/transpept-like"/>
</dbReference>
<evidence type="ECO:0000256" key="1">
    <source>
        <dbReference type="SAM" id="Phobius"/>
    </source>
</evidence>
<accession>A0ABV0B576</accession>
<name>A0ABV0B576_9SPHN</name>
<proteinExistence type="predicted"/>
<feature type="transmembrane region" description="Helical" evidence="1">
    <location>
        <begin position="627"/>
        <end position="650"/>
    </location>
</feature>
<feature type="transmembrane region" description="Helical" evidence="1">
    <location>
        <begin position="560"/>
        <end position="582"/>
    </location>
</feature>
<dbReference type="InterPro" id="IPR001466">
    <property type="entry name" value="Beta-lactam-related"/>
</dbReference>
<feature type="signal peptide" evidence="2">
    <location>
        <begin position="1"/>
        <end position="24"/>
    </location>
</feature>
<dbReference type="PANTHER" id="PTHR46825">
    <property type="entry name" value="D-ALANYL-D-ALANINE-CARBOXYPEPTIDASE/ENDOPEPTIDASE AMPH"/>
    <property type="match status" value="1"/>
</dbReference>
<dbReference type="EC" id="3.1.1.103" evidence="4"/>
<dbReference type="Gene3D" id="3.40.710.10">
    <property type="entry name" value="DD-peptidase/beta-lactamase superfamily"/>
    <property type="match status" value="1"/>
</dbReference>
<keyword evidence="1" id="KW-0812">Transmembrane</keyword>
<gene>
    <name evidence="4" type="ORF">TPR58_06145</name>
</gene>
<feature type="chain" id="PRO_5045098965" evidence="2">
    <location>
        <begin position="25"/>
        <end position="659"/>
    </location>
</feature>
<protein>
    <submittedName>
        <fullName evidence="4">Serine hydrolase domain-containing protein</fullName>
        <ecNumber evidence="4">3.1.1.103</ecNumber>
    </submittedName>
</protein>
<dbReference type="EMBL" id="JBDIZK010000003">
    <property type="protein sequence ID" value="MEN3746739.1"/>
    <property type="molecule type" value="Genomic_DNA"/>
</dbReference>
<evidence type="ECO:0000313" key="4">
    <source>
        <dbReference type="EMBL" id="MEN3746739.1"/>
    </source>
</evidence>
<keyword evidence="1" id="KW-0472">Membrane</keyword>
<keyword evidence="1" id="KW-1133">Transmembrane helix</keyword>
<dbReference type="InterPro" id="IPR050491">
    <property type="entry name" value="AmpC-like"/>
</dbReference>
<organism evidence="4 5">
    <name type="scientific">Sphingomonas rustica</name>
    <dbReference type="NCBI Taxonomy" id="3103142"/>
    <lineage>
        <taxon>Bacteria</taxon>
        <taxon>Pseudomonadati</taxon>
        <taxon>Pseudomonadota</taxon>
        <taxon>Alphaproteobacteria</taxon>
        <taxon>Sphingomonadales</taxon>
        <taxon>Sphingomonadaceae</taxon>
        <taxon>Sphingomonas</taxon>
    </lineage>
</organism>
<sequence>MWKRSWKAVAAGVLALAVAVPALTQPGTPLAPKPATAESAAAVPITGTSYAANLTKTDADAWLDGYMPYALARGDVAGAVVVIVKDGQVVTERGYGYSDVAKRKPVDPATTLFRPGSTSKLFTWTAVMQQVEAGKLNLDADVNQYLDFKIPDYQGKPVTLRQIMTHTAGFEEIIKGLLAFDHVTPLGEELKKRVPERIFAPGTTPAYSNYATALAGYIVERVSGMPFDDYIERNIFQRLGMAHSTFRQPLPANLKPFMSQGYMLGSGKAEKYEMISLAPAGSLAASGSDMAKFMIAHLNDGGPLIKPETARLMHTPAGNILPGVNRMALGFYEQDINGHTAVAHGGDTVFFHSDLLIWPKEKVGVFISVNSPGKDGAAGAIRGALMDQFADRYLPVENPKPLVELPTAKEHAKMLVGTWTNSRKIGSNFASIVSFISDATVSLDADGRPLIPSVTTRGGAPRTWIETAPFVWQASDGHQRLAAKVVDGKIVRWSVDDISPFMVFDRTPWYLDGAWLMPLFLIGVGVILLTALAWPVAALTRRRFGATLALAGNDRKAYRLVRGFSWLVIGVLIGWAIVITGIENFEAHGSTDWLIYLVQILGAIGFFGLVGVAIWNALRVWTGKRGWFAKLWSVLLVLSAVFVLWVALAFKLISFGAAY</sequence>
<comment type="caution">
    <text evidence="4">The sequence shown here is derived from an EMBL/GenBank/DDBJ whole genome shotgun (WGS) entry which is preliminary data.</text>
</comment>